<feature type="binding site" evidence="6">
    <location>
        <position position="77"/>
    </location>
    <ligand>
        <name>molybdate</name>
        <dbReference type="ChEBI" id="CHEBI:36264"/>
    </ligand>
</feature>
<evidence type="ECO:0000256" key="6">
    <source>
        <dbReference type="PIRSR" id="PIRSR004846-1"/>
    </source>
</evidence>
<dbReference type="InterPro" id="IPR005950">
    <property type="entry name" value="ModA"/>
</dbReference>
<evidence type="ECO:0000256" key="1">
    <source>
        <dbReference type="ARBA" id="ARBA00009175"/>
    </source>
</evidence>
<dbReference type="FunFam" id="3.40.190.10:FF:000035">
    <property type="entry name" value="Molybdate ABC transporter substrate-binding protein"/>
    <property type="match status" value="1"/>
</dbReference>
<feature type="binding site" evidence="6">
    <location>
        <position position="189"/>
    </location>
    <ligand>
        <name>molybdate</name>
        <dbReference type="ChEBI" id="CHEBI:36264"/>
    </ligand>
</feature>
<name>A0A2S9QAG0_9HYPH</name>
<accession>A0A2S9QAG0</accession>
<dbReference type="GO" id="GO:0030288">
    <property type="term" value="C:outer membrane-bounded periplasmic space"/>
    <property type="evidence" value="ECO:0007669"/>
    <property type="project" value="TreeGrafter"/>
</dbReference>
<gene>
    <name evidence="8" type="primary">modA</name>
    <name evidence="8" type="ORF">C5L14_19025</name>
</gene>
<proteinExistence type="inferred from homology"/>
<dbReference type="Pfam" id="PF13531">
    <property type="entry name" value="SBP_bac_11"/>
    <property type="match status" value="1"/>
</dbReference>
<dbReference type="EMBL" id="PUEJ01000006">
    <property type="protein sequence ID" value="PRH86324.1"/>
    <property type="molecule type" value="Genomic_DNA"/>
</dbReference>
<feature type="binding site" evidence="6">
    <location>
        <position position="207"/>
    </location>
    <ligand>
        <name>molybdate</name>
        <dbReference type="ChEBI" id="CHEBI:36264"/>
    </ligand>
</feature>
<dbReference type="SUPFAM" id="SSF53850">
    <property type="entry name" value="Periplasmic binding protein-like II"/>
    <property type="match status" value="1"/>
</dbReference>
<dbReference type="GO" id="GO:0030973">
    <property type="term" value="F:molybdate ion binding"/>
    <property type="evidence" value="ECO:0007669"/>
    <property type="project" value="TreeGrafter"/>
</dbReference>
<evidence type="ECO:0000256" key="7">
    <source>
        <dbReference type="SAM" id="SignalP"/>
    </source>
</evidence>
<feature type="chain" id="PRO_5015432197" evidence="7">
    <location>
        <begin position="24"/>
        <end position="272"/>
    </location>
</feature>
<protein>
    <submittedName>
        <fullName evidence="8">Molybdate ABC transporter substrate-binding protein</fullName>
    </submittedName>
</protein>
<reference evidence="8 9" key="1">
    <citation type="submission" date="2018-02" db="EMBL/GenBank/DDBJ databases">
        <title>Whole genome sequencing of endophytic bacterium.</title>
        <authorList>
            <person name="Eedara R."/>
            <person name="Podile A.R."/>
        </authorList>
    </citation>
    <scope>NUCLEOTIDE SEQUENCE [LARGE SCALE GENOMIC DNA]</scope>
    <source>
        <strain evidence="8 9">RP1T</strain>
    </source>
</reference>
<dbReference type="Proteomes" id="UP000237682">
    <property type="component" value="Unassembled WGS sequence"/>
</dbReference>
<comment type="similarity">
    <text evidence="1">Belongs to the bacterial solute-binding protein ModA family.</text>
</comment>
<dbReference type="InterPro" id="IPR006311">
    <property type="entry name" value="TAT_signal"/>
</dbReference>
<dbReference type="NCBIfam" id="TIGR01256">
    <property type="entry name" value="modA"/>
    <property type="match status" value="1"/>
</dbReference>
<evidence type="ECO:0000313" key="8">
    <source>
        <dbReference type="EMBL" id="PRH86324.1"/>
    </source>
</evidence>
<dbReference type="PIRSF" id="PIRSF004846">
    <property type="entry name" value="ModA"/>
    <property type="match status" value="1"/>
</dbReference>
<sequence length="272" mass="28076">MLRFARRAFLALSVGLAFAPAMARAGDASAAKAAPAAAEEGEVTVFAAASLKGSLDEAAKAWTASSGKRVVISYAASSALMKQIEQGAPAEIFASADLDWMKYGVDKKLIQESSVMKLLGNALVLIAPADAAATVELKPGVDLAGAIGEGKIAVGEVKTVPAGKYARAAFEKLGILKAVEPKFAQTDNVRAALALVARGEAKFGVVYATDAAADPKVKVVATFPEDSHEPIVYPFGLTAVSKSADAAGFLSYLKTPDGRKPFAKAGFTLLKE</sequence>
<keyword evidence="3 6" id="KW-0479">Metal-binding</keyword>
<dbReference type="InterPro" id="IPR050682">
    <property type="entry name" value="ModA/WtpA"/>
</dbReference>
<dbReference type="RefSeq" id="WP_105863618.1">
    <property type="nucleotide sequence ID" value="NZ_PUEJ01000006.1"/>
</dbReference>
<feature type="binding site" evidence="6">
    <location>
        <position position="162"/>
    </location>
    <ligand>
        <name>molybdate</name>
        <dbReference type="ChEBI" id="CHEBI:36264"/>
    </ligand>
</feature>
<evidence type="ECO:0000313" key="9">
    <source>
        <dbReference type="Proteomes" id="UP000237682"/>
    </source>
</evidence>
<keyword evidence="4 7" id="KW-0732">Signal</keyword>
<dbReference type="PANTHER" id="PTHR30632:SF17">
    <property type="entry name" value="MOLYBDATE-BINDING PROTEIN MODA"/>
    <property type="match status" value="1"/>
</dbReference>
<dbReference type="GO" id="GO:0046872">
    <property type="term" value="F:metal ion binding"/>
    <property type="evidence" value="ECO:0007669"/>
    <property type="project" value="UniProtKB-KW"/>
</dbReference>
<dbReference type="PANTHER" id="PTHR30632">
    <property type="entry name" value="MOLYBDATE-BINDING PERIPLASMIC PROTEIN"/>
    <property type="match status" value="1"/>
</dbReference>
<dbReference type="AlphaFoldDB" id="A0A2S9QAG0"/>
<feature type="binding site" evidence="6">
    <location>
        <position position="50"/>
    </location>
    <ligand>
        <name>molybdate</name>
        <dbReference type="ChEBI" id="CHEBI:36264"/>
    </ligand>
</feature>
<dbReference type="GO" id="GO:1901359">
    <property type="term" value="F:tungstate binding"/>
    <property type="evidence" value="ECO:0007669"/>
    <property type="project" value="UniProtKB-ARBA"/>
</dbReference>
<dbReference type="OrthoDB" id="9785015at2"/>
<evidence type="ECO:0000256" key="2">
    <source>
        <dbReference type="ARBA" id="ARBA00022505"/>
    </source>
</evidence>
<evidence type="ECO:0000256" key="3">
    <source>
        <dbReference type="ARBA" id="ARBA00022723"/>
    </source>
</evidence>
<evidence type="ECO:0000256" key="4">
    <source>
        <dbReference type="ARBA" id="ARBA00022729"/>
    </source>
</evidence>
<keyword evidence="9" id="KW-1185">Reference proteome</keyword>
<dbReference type="Gene3D" id="3.40.190.10">
    <property type="entry name" value="Periplasmic binding protein-like II"/>
    <property type="match status" value="2"/>
</dbReference>
<feature type="signal peptide" evidence="7">
    <location>
        <begin position="1"/>
        <end position="23"/>
    </location>
</feature>
<keyword evidence="2 6" id="KW-0500">Molybdenum</keyword>
<comment type="subunit">
    <text evidence="5">The complex is composed of two ATP-binding proteins (ModC), two transmembrane proteins (ModB) and a solute-binding protein (ModA).</text>
</comment>
<organism evidence="8 9">
    <name type="scientific">Labrys okinawensis</name>
    <dbReference type="NCBI Taxonomy" id="346911"/>
    <lineage>
        <taxon>Bacteria</taxon>
        <taxon>Pseudomonadati</taxon>
        <taxon>Pseudomonadota</taxon>
        <taxon>Alphaproteobacteria</taxon>
        <taxon>Hyphomicrobiales</taxon>
        <taxon>Xanthobacteraceae</taxon>
        <taxon>Labrys</taxon>
    </lineage>
</organism>
<comment type="caution">
    <text evidence="8">The sequence shown here is derived from an EMBL/GenBank/DDBJ whole genome shotgun (WGS) entry which is preliminary data.</text>
</comment>
<evidence type="ECO:0000256" key="5">
    <source>
        <dbReference type="ARBA" id="ARBA00062515"/>
    </source>
</evidence>
<dbReference type="PROSITE" id="PS51318">
    <property type="entry name" value="TAT"/>
    <property type="match status" value="1"/>
</dbReference>
<dbReference type="GO" id="GO:0015689">
    <property type="term" value="P:molybdate ion transport"/>
    <property type="evidence" value="ECO:0007669"/>
    <property type="project" value="InterPro"/>
</dbReference>